<sequence>MEKKIEELRRSRRPRIACGTANGDNACTHPMRFEQPPPRAALFLMEERLTDALSQSLPAMDGERCPSLNTPPNNDGEHSWSATSSPTAAELHPIQSPHSPPDDDEVPGRSCAAQCALACCSQAMLGR</sequence>
<proteinExistence type="predicted"/>
<dbReference type="Proteomes" id="UP000192247">
    <property type="component" value="Unassembled WGS sequence"/>
</dbReference>
<dbReference type="EMBL" id="MNPL01015723">
    <property type="protein sequence ID" value="OQR70937.1"/>
    <property type="molecule type" value="Genomic_DNA"/>
</dbReference>
<reference evidence="2 3" key="1">
    <citation type="journal article" date="2017" name="Gigascience">
        <title>Draft genome of the honey bee ectoparasitic mite, Tropilaelaps mercedesae, is shaped by the parasitic life history.</title>
        <authorList>
            <person name="Dong X."/>
            <person name="Armstrong S.D."/>
            <person name="Xia D."/>
            <person name="Makepeace B.L."/>
            <person name="Darby A.C."/>
            <person name="Kadowaki T."/>
        </authorList>
    </citation>
    <scope>NUCLEOTIDE SEQUENCE [LARGE SCALE GENOMIC DNA]</scope>
    <source>
        <strain evidence="2">Wuxi-XJTLU</strain>
    </source>
</reference>
<accession>A0A1V9XBN9</accession>
<evidence type="ECO:0000256" key="1">
    <source>
        <dbReference type="SAM" id="MobiDB-lite"/>
    </source>
</evidence>
<protein>
    <submittedName>
        <fullName evidence="2">Uncharacterized protein</fullName>
    </submittedName>
</protein>
<name>A0A1V9XBN9_9ACAR</name>
<feature type="region of interest" description="Disordered" evidence="1">
    <location>
        <begin position="1"/>
        <end position="34"/>
    </location>
</feature>
<organism evidence="2 3">
    <name type="scientific">Tropilaelaps mercedesae</name>
    <dbReference type="NCBI Taxonomy" id="418985"/>
    <lineage>
        <taxon>Eukaryota</taxon>
        <taxon>Metazoa</taxon>
        <taxon>Ecdysozoa</taxon>
        <taxon>Arthropoda</taxon>
        <taxon>Chelicerata</taxon>
        <taxon>Arachnida</taxon>
        <taxon>Acari</taxon>
        <taxon>Parasitiformes</taxon>
        <taxon>Mesostigmata</taxon>
        <taxon>Gamasina</taxon>
        <taxon>Dermanyssoidea</taxon>
        <taxon>Laelapidae</taxon>
        <taxon>Tropilaelaps</taxon>
    </lineage>
</organism>
<evidence type="ECO:0000313" key="2">
    <source>
        <dbReference type="EMBL" id="OQR70937.1"/>
    </source>
</evidence>
<gene>
    <name evidence="2" type="ORF">BIW11_11304</name>
</gene>
<dbReference type="InParanoid" id="A0A1V9XBN9"/>
<dbReference type="AlphaFoldDB" id="A0A1V9XBN9"/>
<comment type="caution">
    <text evidence="2">The sequence shown here is derived from an EMBL/GenBank/DDBJ whole genome shotgun (WGS) entry which is preliminary data.</text>
</comment>
<keyword evidence="3" id="KW-1185">Reference proteome</keyword>
<evidence type="ECO:0000313" key="3">
    <source>
        <dbReference type="Proteomes" id="UP000192247"/>
    </source>
</evidence>
<feature type="region of interest" description="Disordered" evidence="1">
    <location>
        <begin position="53"/>
        <end position="109"/>
    </location>
</feature>